<dbReference type="InterPro" id="IPR013783">
    <property type="entry name" value="Ig-like_fold"/>
</dbReference>
<dbReference type="InterPro" id="IPR003610">
    <property type="entry name" value="CBM5/12"/>
</dbReference>
<dbReference type="GO" id="GO:0031410">
    <property type="term" value="C:cytoplasmic vesicle"/>
    <property type="evidence" value="ECO:0007669"/>
    <property type="project" value="TreeGrafter"/>
</dbReference>
<proteinExistence type="inferred from homology"/>
<keyword evidence="10" id="KW-1185">Reference proteome</keyword>
<dbReference type="KEGG" id="pec:W5S_1568"/>
<dbReference type="InterPro" id="IPR001579">
    <property type="entry name" value="Glyco_hydro_18_chit_AS"/>
</dbReference>
<organism evidence="7 9">
    <name type="scientific">Pectobacterium parmentieri</name>
    <dbReference type="NCBI Taxonomy" id="1905730"/>
    <lineage>
        <taxon>Bacteria</taxon>
        <taxon>Pseudomonadati</taxon>
        <taxon>Pseudomonadota</taxon>
        <taxon>Gammaproteobacteria</taxon>
        <taxon>Enterobacterales</taxon>
        <taxon>Pectobacteriaceae</taxon>
        <taxon>Pectobacterium</taxon>
    </lineage>
</organism>
<dbReference type="GO" id="GO:0030246">
    <property type="term" value="F:carbohydrate binding"/>
    <property type="evidence" value="ECO:0007669"/>
    <property type="project" value="InterPro"/>
</dbReference>
<dbReference type="GO" id="GO:0005576">
    <property type="term" value="C:extracellular region"/>
    <property type="evidence" value="ECO:0007669"/>
    <property type="project" value="InterPro"/>
</dbReference>
<dbReference type="PATRIC" id="fig|1166016.3.peg.1587"/>
<feature type="chain" id="PRO_5002611806" description="GH18 domain-containing protein" evidence="5">
    <location>
        <begin position="26"/>
        <end position="667"/>
    </location>
</feature>
<dbReference type="SMART" id="SM00636">
    <property type="entry name" value="Glyco_18"/>
    <property type="match status" value="1"/>
</dbReference>
<evidence type="ECO:0000256" key="3">
    <source>
        <dbReference type="ARBA" id="ARBA00023277"/>
    </source>
</evidence>
<dbReference type="Pfam" id="PF22352">
    <property type="entry name" value="K319L-like_PKD"/>
    <property type="match status" value="2"/>
</dbReference>
<evidence type="ECO:0000256" key="1">
    <source>
        <dbReference type="ARBA" id="ARBA00009121"/>
    </source>
</evidence>
<dbReference type="GO" id="GO:0005975">
    <property type="term" value="P:carbohydrate metabolic process"/>
    <property type="evidence" value="ECO:0007669"/>
    <property type="project" value="InterPro"/>
</dbReference>
<dbReference type="EMBL" id="WABS01000039">
    <property type="protein sequence ID" value="MBI0556245.1"/>
    <property type="molecule type" value="Genomic_DNA"/>
</dbReference>
<dbReference type="PANTHER" id="PTHR46182:SF2">
    <property type="entry name" value="FI19480P1"/>
    <property type="match status" value="1"/>
</dbReference>
<dbReference type="Gene3D" id="2.10.10.20">
    <property type="entry name" value="Carbohydrate-binding module superfamily 5/12"/>
    <property type="match status" value="2"/>
</dbReference>
<dbReference type="SMART" id="SM00495">
    <property type="entry name" value="ChtBD3"/>
    <property type="match status" value="2"/>
</dbReference>
<dbReference type="InterPro" id="IPR011583">
    <property type="entry name" value="Chitinase_II/V-like_cat"/>
</dbReference>
<evidence type="ECO:0000313" key="9">
    <source>
        <dbReference type="Proteomes" id="UP000008044"/>
    </source>
</evidence>
<protein>
    <recommendedName>
        <fullName evidence="6">GH18 domain-containing protein</fullName>
    </recommendedName>
</protein>
<dbReference type="InterPro" id="IPR001223">
    <property type="entry name" value="Glyco_hydro18_cat"/>
</dbReference>
<dbReference type="AlphaFoldDB" id="A0A0H3I1T6"/>
<feature type="signal peptide" evidence="5">
    <location>
        <begin position="1"/>
        <end position="25"/>
    </location>
</feature>
<reference evidence="10" key="3">
    <citation type="submission" date="2023-07" db="EMBL/GenBank/DDBJ databases">
        <title>Identification of Pectobacterium versatile causing blackleg of potato from New York State with a whole genome sequencing approach.</title>
        <authorList>
            <person name="Ma X."/>
            <person name="Swingle B."/>
        </authorList>
    </citation>
    <scope>NUCLEOTIDE SEQUENCE [LARGE SCALE GENOMIC DNA]</scope>
    <source>
        <strain evidence="10">NY1588A</strain>
    </source>
</reference>
<dbReference type="PROSITE" id="PS51910">
    <property type="entry name" value="GH18_2"/>
    <property type="match status" value="1"/>
</dbReference>
<dbReference type="CDD" id="cd12215">
    <property type="entry name" value="ChiC_BD"/>
    <property type="match status" value="2"/>
</dbReference>
<keyword evidence="2" id="KW-0378">Hydrolase</keyword>
<dbReference type="eggNOG" id="COG3325">
    <property type="taxonomic scope" value="Bacteria"/>
</dbReference>
<dbReference type="Gene3D" id="3.20.20.80">
    <property type="entry name" value="Glycosidases"/>
    <property type="match status" value="1"/>
</dbReference>
<dbReference type="PANTHER" id="PTHR46182">
    <property type="entry name" value="FI19480P1"/>
    <property type="match status" value="1"/>
</dbReference>
<dbReference type="Pfam" id="PF02839">
    <property type="entry name" value="CBM_5_12"/>
    <property type="match status" value="2"/>
</dbReference>
<dbReference type="Proteomes" id="UP001194579">
    <property type="component" value="Unassembled WGS sequence"/>
</dbReference>
<sequence length="667" mass="73947">MGTPLNKLSIALLVSSTLLAQSAFAAETNRTLSYLTSWGNYGTNPVEELNKSKVDTFLLSFGGWDSNGTISSSDNLISVPEYNAYWMSPAYAAWTQVKLDHPEKKMMVAFGGETYESMWSHLGSAESRENIAQGLVKLLNTGFPVYKKGLKPEEIEGKCMQHSWDGKSCDMGTYQKAGTIYLDGIDFDYEKQARLTPQENDNLLELAKRIRELLGPNSKKLLSLTTYHVGADPETCLKASVTEGCSFVEDKRSSHHGEVLPLLVKGKDVFDFFNVMTYDAGRNFKYDVALANYAKAVGDKSKVLLGNTINSQWGPEGRFTESRENNIARAAWQAKNNYGGFFVWTLGATTGQLSLGDQVQYINDMHQAAKDAKATEGNQKPTATVVYPQEVIGAAQVTLDGSRSNDPEGETLTYKWEQVAGPAVTLMGADQPQATFSLNTTDKDVALKFRLTVNDGELDSDPFEFTIKHKAESIVVDNQKPTASAQFPGEVTGAETVTLDASDSVDPEGEALSYKWEQIAGPSITLENTDRVKTQFTLQATSVDVDLKFRLTVNDGELDSEPFEFTIKHKAEKSDDQYDWQSNKVYVGGDIVSFNGKQYKAKWWTQGNQPGSNDVWENMSQTDKEEWDTGRVYHGGDKTLWKGKTWSAKWWTQGEQPGSSAVWEITK</sequence>
<reference evidence="8" key="4">
    <citation type="submission" date="2024-05" db="EMBL/GenBank/DDBJ databases">
        <title>Identification of Pectobacterium versatile causing blackleg of potato from New York State with a whole genome sequencing approach.</title>
        <authorList>
            <person name="Ma X."/>
            <person name="Swingle B."/>
        </authorList>
    </citation>
    <scope>NUCLEOTIDE SEQUENCE</scope>
    <source>
        <strain evidence="8">NY1588A</strain>
    </source>
</reference>
<dbReference type="GO" id="GO:0004553">
    <property type="term" value="F:hydrolase activity, hydrolyzing O-glycosyl compounds"/>
    <property type="evidence" value="ECO:0007669"/>
    <property type="project" value="InterPro"/>
</dbReference>
<dbReference type="Proteomes" id="UP000008044">
    <property type="component" value="Chromosome"/>
</dbReference>
<dbReference type="SUPFAM" id="SSF51445">
    <property type="entry name" value="(Trans)glycosidases"/>
    <property type="match status" value="1"/>
</dbReference>
<keyword evidence="3" id="KW-0119">Carbohydrate metabolism</keyword>
<keyword evidence="5" id="KW-0732">Signal</keyword>
<dbReference type="HOGENOM" id="CLU_031182_0_0_6"/>
<dbReference type="InterPro" id="IPR017853">
    <property type="entry name" value="GH"/>
</dbReference>
<dbReference type="STRING" id="1905730.W5S_1568"/>
<gene>
    <name evidence="7" type="ordered locus">W5S_1568</name>
    <name evidence="8" type="ORF">F6Q06_17390</name>
</gene>
<dbReference type="Gene3D" id="2.60.40.10">
    <property type="entry name" value="Immunoglobulins"/>
    <property type="match status" value="2"/>
</dbReference>
<name>A0A0H3I1T6_PECPM</name>
<comment type="similarity">
    <text evidence="1">Belongs to the glycosyl hydrolase 18 family. Chitinase class II subfamily.</text>
</comment>
<dbReference type="PROSITE" id="PS01095">
    <property type="entry name" value="GH18_1"/>
    <property type="match status" value="1"/>
</dbReference>
<reference evidence="7 9" key="1">
    <citation type="journal article" date="2012" name="J. Bacteriol.">
        <title>Genome sequence of Pectobacterium sp. strain SCC3193.</title>
        <authorList>
            <person name="Koskinen J.P."/>
            <person name="Laine P."/>
            <person name="Niemi O."/>
            <person name="Nykyri J."/>
            <person name="Harjunpaa H."/>
            <person name="Auvinen P."/>
            <person name="Paulin L."/>
            <person name="Pirhonen M."/>
            <person name="Palva T."/>
            <person name="Holm L."/>
        </authorList>
    </citation>
    <scope>NUCLEOTIDE SEQUENCE [LARGE SCALE GENOMIC DNA]</scope>
    <source>
        <strain evidence="7 9">SCC3193</strain>
    </source>
</reference>
<dbReference type="InterPro" id="IPR029865">
    <property type="entry name" value="KIAA0319-like"/>
</dbReference>
<dbReference type="EMBL" id="CP003415">
    <property type="protein sequence ID" value="AFI89660.1"/>
    <property type="molecule type" value="Genomic_DNA"/>
</dbReference>
<dbReference type="GO" id="GO:0008061">
    <property type="term" value="F:chitin binding"/>
    <property type="evidence" value="ECO:0007669"/>
    <property type="project" value="InterPro"/>
</dbReference>
<evidence type="ECO:0000256" key="4">
    <source>
        <dbReference type="ARBA" id="ARBA00023295"/>
    </source>
</evidence>
<dbReference type="GO" id="GO:0016020">
    <property type="term" value="C:membrane"/>
    <property type="evidence" value="ECO:0007669"/>
    <property type="project" value="TreeGrafter"/>
</dbReference>
<keyword evidence="4" id="KW-0326">Glycosidase</keyword>
<dbReference type="eggNOG" id="COG3979">
    <property type="taxonomic scope" value="Bacteria"/>
</dbReference>
<evidence type="ECO:0000259" key="6">
    <source>
        <dbReference type="PROSITE" id="PS51910"/>
    </source>
</evidence>
<evidence type="ECO:0000256" key="2">
    <source>
        <dbReference type="ARBA" id="ARBA00022801"/>
    </source>
</evidence>
<dbReference type="SUPFAM" id="SSF51055">
    <property type="entry name" value="Carbohydrate binding domain"/>
    <property type="match status" value="2"/>
</dbReference>
<feature type="domain" description="GH18" evidence="6">
    <location>
        <begin position="29"/>
        <end position="372"/>
    </location>
</feature>
<evidence type="ECO:0000313" key="8">
    <source>
        <dbReference type="EMBL" id="MBI0556245.1"/>
    </source>
</evidence>
<evidence type="ECO:0000256" key="5">
    <source>
        <dbReference type="SAM" id="SignalP"/>
    </source>
</evidence>
<reference evidence="7" key="2">
    <citation type="submission" date="2012-03" db="EMBL/GenBank/DDBJ databases">
        <authorList>
            <person name="Koskinen P."/>
            <person name="Laine P."/>
            <person name="Niemi O."/>
            <person name="Nykyri J."/>
            <person name="Harjunpaa H."/>
            <person name="Auvinen P."/>
            <person name="Paulin L."/>
            <person name="Pirhonen M."/>
            <person name="Palva T."/>
            <person name="Holm L."/>
        </authorList>
    </citation>
    <scope>NUCLEOTIDE SEQUENCE</scope>
    <source>
        <strain evidence="7">SCC3193</strain>
    </source>
</reference>
<evidence type="ECO:0000313" key="7">
    <source>
        <dbReference type="EMBL" id="AFI89660.1"/>
    </source>
</evidence>
<dbReference type="InterPro" id="IPR036573">
    <property type="entry name" value="CBM_sf_5/12"/>
</dbReference>
<evidence type="ECO:0000313" key="10">
    <source>
        <dbReference type="Proteomes" id="UP001194579"/>
    </source>
</evidence>
<accession>A0A0H3I1T6</accession>